<reference evidence="1" key="2">
    <citation type="submission" date="2022-08" db="EMBL/GenBank/DDBJ databases">
        <title>Novel sulphate-reducing endosymbionts in the free-living metamonad Anaeramoeba.</title>
        <authorList>
            <person name="Jerlstrom-Hultqvist J."/>
            <person name="Cepicka I."/>
            <person name="Gallot-Lavallee L."/>
            <person name="Salas-Leiva D."/>
            <person name="Curtis B.A."/>
            <person name="Zahonova K."/>
            <person name="Pipaliya S."/>
            <person name="Dacks J."/>
            <person name="Roger A.J."/>
        </authorList>
    </citation>
    <scope>NUCLEOTIDE SEQUENCE</scope>
    <source>
        <strain evidence="1">Busselton2</strain>
    </source>
</reference>
<organism evidence="1 3">
    <name type="scientific">Anaeramoeba flamelloides</name>
    <dbReference type="NCBI Taxonomy" id="1746091"/>
    <lineage>
        <taxon>Eukaryota</taxon>
        <taxon>Metamonada</taxon>
        <taxon>Anaeramoebidae</taxon>
        <taxon>Anaeramoeba</taxon>
    </lineage>
</organism>
<dbReference type="Proteomes" id="UP001146793">
    <property type="component" value="Unassembled WGS sequence"/>
</dbReference>
<gene>
    <name evidence="1" type="ORF">M0812_26371</name>
    <name evidence="2" type="ORF">M0813_04155</name>
</gene>
<evidence type="ECO:0000313" key="3">
    <source>
        <dbReference type="Proteomes" id="UP001146793"/>
    </source>
</evidence>
<comment type="caution">
    <text evidence="1">The sequence shown here is derived from an EMBL/GenBank/DDBJ whole genome shotgun (WGS) entry which is preliminary data.</text>
</comment>
<dbReference type="EMBL" id="JAOAOG010000271">
    <property type="protein sequence ID" value="KAJ6234352.1"/>
    <property type="molecule type" value="Genomic_DNA"/>
</dbReference>
<proteinExistence type="predicted"/>
<dbReference type="EMBL" id="JANTQA010000063">
    <property type="protein sequence ID" value="KAJ3426803.1"/>
    <property type="molecule type" value="Genomic_DNA"/>
</dbReference>
<evidence type="ECO:0000313" key="4">
    <source>
        <dbReference type="Proteomes" id="UP001150062"/>
    </source>
</evidence>
<keyword evidence="4" id="KW-1185">Reference proteome</keyword>
<reference evidence="2" key="1">
    <citation type="submission" date="2022-08" db="EMBL/GenBank/DDBJ databases">
        <title>Novel sulfate-reducing endosymbionts in the free-living metamonad Anaeramoeba.</title>
        <authorList>
            <person name="Jerlstrom-Hultqvist J."/>
            <person name="Cepicka I."/>
            <person name="Gallot-Lavallee L."/>
            <person name="Salas-Leiva D."/>
            <person name="Curtis B.A."/>
            <person name="Zahonova K."/>
            <person name="Pipaliya S."/>
            <person name="Dacks J."/>
            <person name="Roger A.J."/>
        </authorList>
    </citation>
    <scope>NUCLEOTIDE SEQUENCE</scope>
    <source>
        <strain evidence="2">Schooner1</strain>
    </source>
</reference>
<protein>
    <submittedName>
        <fullName evidence="1">Uncharacterized protein</fullName>
    </submittedName>
</protein>
<dbReference type="Proteomes" id="UP001150062">
    <property type="component" value="Unassembled WGS sequence"/>
</dbReference>
<evidence type="ECO:0000313" key="1">
    <source>
        <dbReference type="EMBL" id="KAJ3426803.1"/>
    </source>
</evidence>
<evidence type="ECO:0000313" key="2">
    <source>
        <dbReference type="EMBL" id="KAJ6234352.1"/>
    </source>
</evidence>
<dbReference type="AlphaFoldDB" id="A0AAV7YAI6"/>
<name>A0AAV7YAI6_9EUKA</name>
<accession>A0AAV7YAI6</accession>
<sequence>MISTFSKSLIKRQSSTLVSRGLFSLVSNFKIEKQFKLPKNTVKRFIDKHCTDILRELLKNNYDAVIEDANGKFSNEAKSKVLHITTIYGGDLWIYEQEGRMPKPGEIIDRIEDTNNKHFD</sequence>